<feature type="region of interest" description="Disordered" evidence="1">
    <location>
        <begin position="14"/>
        <end position="76"/>
    </location>
</feature>
<evidence type="ECO:0000313" key="4">
    <source>
        <dbReference type="Proteomes" id="UP000053599"/>
    </source>
</evidence>
<name>A0A0D1W257_9EURO</name>
<dbReference type="GO" id="GO:1904802">
    <property type="term" value="P:RITS complex assembly"/>
    <property type="evidence" value="ECO:0007669"/>
    <property type="project" value="TreeGrafter"/>
</dbReference>
<dbReference type="EMBL" id="KN846952">
    <property type="protein sequence ID" value="KIV82845.1"/>
    <property type="molecule type" value="Genomic_DNA"/>
</dbReference>
<feature type="domain" description="SCA7" evidence="2">
    <location>
        <begin position="182"/>
        <end position="248"/>
    </location>
</feature>
<dbReference type="Pfam" id="PF08313">
    <property type="entry name" value="SCA7"/>
    <property type="match status" value="1"/>
</dbReference>
<feature type="region of interest" description="Disordered" evidence="1">
    <location>
        <begin position="100"/>
        <end position="195"/>
    </location>
</feature>
<organism evidence="3 4">
    <name type="scientific">Exophiala sideris</name>
    <dbReference type="NCBI Taxonomy" id="1016849"/>
    <lineage>
        <taxon>Eukaryota</taxon>
        <taxon>Fungi</taxon>
        <taxon>Dikarya</taxon>
        <taxon>Ascomycota</taxon>
        <taxon>Pezizomycotina</taxon>
        <taxon>Eurotiomycetes</taxon>
        <taxon>Chaetothyriomycetidae</taxon>
        <taxon>Chaetothyriales</taxon>
        <taxon>Herpotrichiellaceae</taxon>
        <taxon>Exophiala</taxon>
    </lineage>
</organism>
<accession>A0A0D1W257</accession>
<dbReference type="Gene3D" id="6.10.140.670">
    <property type="match status" value="1"/>
</dbReference>
<sequence length="378" mass="41007">MVSASAFVGVSGYKFGKSDQKLGKGQFKTLSGKGKRQNESTGTKDGVSSPQAPSPVRPKFDEETMANFPNGKQEPLDTLICKHCKKVVLKRTAKEHVALCLKSKQEKARKKKEAREAAARAKERAERADEEDDDDDDVKDGNRKSALNGEGDDKKSKKRKNDVEDDKEPKKKKKKEEQKPKAPKPKGPVDVEKQCGVALPNGAQCARSLTCKSHSMGAKRAVPGRSLPYDMLLAAYQKKNQARQQKAAIDANAPALLEEDLDPALAGPVDSDEERDAVMTAISRSLARPQPLVTHTLFPTKRKYQLVRMKEMLSNAMSGNRSGGLFSVPAETARSAMPPSSTNDVFPQPISASPAPTGVGMAQPGMKAMPRKASIDVT</sequence>
<dbReference type="PROSITE" id="PS51505">
    <property type="entry name" value="SCA7"/>
    <property type="match status" value="1"/>
</dbReference>
<dbReference type="STRING" id="1016849.A0A0D1W257"/>
<evidence type="ECO:0000313" key="3">
    <source>
        <dbReference type="EMBL" id="KIV82845.1"/>
    </source>
</evidence>
<gene>
    <name evidence="3" type="ORF">PV11_04918</name>
</gene>
<feature type="region of interest" description="Disordered" evidence="1">
    <location>
        <begin position="356"/>
        <end position="378"/>
    </location>
</feature>
<reference evidence="3 4" key="1">
    <citation type="submission" date="2015-01" db="EMBL/GenBank/DDBJ databases">
        <title>The Genome Sequence of Exophiala sideris CBS121828.</title>
        <authorList>
            <consortium name="The Broad Institute Genomics Platform"/>
            <person name="Cuomo C."/>
            <person name="de Hoog S."/>
            <person name="Gorbushina A."/>
            <person name="Stielow B."/>
            <person name="Teixiera M."/>
            <person name="Abouelleil A."/>
            <person name="Chapman S.B."/>
            <person name="Priest M."/>
            <person name="Young S.K."/>
            <person name="Wortman J."/>
            <person name="Nusbaum C."/>
            <person name="Birren B."/>
        </authorList>
    </citation>
    <scope>NUCLEOTIDE SEQUENCE [LARGE SCALE GENOMIC DNA]</scope>
    <source>
        <strain evidence="3 4">CBS 121828</strain>
    </source>
</reference>
<feature type="compositionally biased region" description="Polar residues" evidence="1">
    <location>
        <begin position="39"/>
        <end position="51"/>
    </location>
</feature>
<dbReference type="AlphaFoldDB" id="A0A0D1W257"/>
<dbReference type="Proteomes" id="UP000053599">
    <property type="component" value="Unassembled WGS sequence"/>
</dbReference>
<dbReference type="GO" id="GO:0006357">
    <property type="term" value="P:regulation of transcription by RNA polymerase II"/>
    <property type="evidence" value="ECO:0007669"/>
    <property type="project" value="TreeGrafter"/>
</dbReference>
<feature type="compositionally biased region" description="Basic and acidic residues" evidence="1">
    <location>
        <begin position="113"/>
        <end position="127"/>
    </location>
</feature>
<dbReference type="OrthoDB" id="21678at2759"/>
<evidence type="ECO:0000256" key="1">
    <source>
        <dbReference type="SAM" id="MobiDB-lite"/>
    </source>
</evidence>
<dbReference type="GO" id="GO:0000124">
    <property type="term" value="C:SAGA complex"/>
    <property type="evidence" value="ECO:0007669"/>
    <property type="project" value="InterPro"/>
</dbReference>
<feature type="compositionally biased region" description="Acidic residues" evidence="1">
    <location>
        <begin position="128"/>
        <end position="138"/>
    </location>
</feature>
<dbReference type="InterPro" id="IPR037804">
    <property type="entry name" value="SGF73"/>
</dbReference>
<dbReference type="GO" id="GO:0031048">
    <property type="term" value="P:regulatory ncRNA-mediated heterochromatin formation"/>
    <property type="evidence" value="ECO:0007669"/>
    <property type="project" value="TreeGrafter"/>
</dbReference>
<proteinExistence type="predicted"/>
<evidence type="ECO:0000259" key="2">
    <source>
        <dbReference type="PROSITE" id="PS51505"/>
    </source>
</evidence>
<protein>
    <recommendedName>
        <fullName evidence="2">SCA7 domain-containing protein</fullName>
    </recommendedName>
</protein>
<dbReference type="InterPro" id="IPR013243">
    <property type="entry name" value="SCA7_dom"/>
</dbReference>
<dbReference type="PANTHER" id="PTHR47805">
    <property type="entry name" value="SAGA-ASSOCIATED FACTOR 73"/>
    <property type="match status" value="1"/>
</dbReference>
<dbReference type="PANTHER" id="PTHR47805:SF1">
    <property type="entry name" value="SAGA-ASSOCIATED FACTOR 73"/>
    <property type="match status" value="1"/>
</dbReference>